<dbReference type="SUPFAM" id="SSF53756">
    <property type="entry name" value="UDP-Glycosyltransferase/glycogen phosphorylase"/>
    <property type="match status" value="1"/>
</dbReference>
<name>A0A975IP41_9MICO</name>
<keyword evidence="1" id="KW-1133">Transmembrane helix</keyword>
<keyword evidence="1" id="KW-0472">Membrane</keyword>
<feature type="transmembrane region" description="Helical" evidence="1">
    <location>
        <begin position="86"/>
        <end position="110"/>
    </location>
</feature>
<keyword evidence="3" id="KW-1185">Reference proteome</keyword>
<dbReference type="RefSeq" id="WP_210899736.1">
    <property type="nucleotide sequence ID" value="NZ_CP071696.1"/>
</dbReference>
<accession>A0A975IP41</accession>
<dbReference type="GO" id="GO:0047355">
    <property type="term" value="F:CDP-glycerol glycerophosphotransferase activity"/>
    <property type="evidence" value="ECO:0007669"/>
    <property type="project" value="InterPro"/>
</dbReference>
<evidence type="ECO:0000313" key="3">
    <source>
        <dbReference type="Proteomes" id="UP000671914"/>
    </source>
</evidence>
<dbReference type="Pfam" id="PF04464">
    <property type="entry name" value="Glyphos_transf"/>
    <property type="match status" value="1"/>
</dbReference>
<reference evidence="2" key="1">
    <citation type="submission" date="2021-03" db="EMBL/GenBank/DDBJ databases">
        <title>Agromyces archimandritus sp. nov., isolated from the cockroach Archimandrita tessellata.</title>
        <authorList>
            <person name="Guzman J."/>
            <person name="Ortuzar M."/>
            <person name="Poehlein A."/>
            <person name="Daniel R."/>
            <person name="Trujillo M."/>
            <person name="Vilcinskas A."/>
        </authorList>
    </citation>
    <scope>NUCLEOTIDE SEQUENCE</scope>
    <source>
        <strain evidence="2">G127AT</strain>
    </source>
</reference>
<feature type="transmembrane region" description="Helical" evidence="1">
    <location>
        <begin position="32"/>
        <end position="65"/>
    </location>
</feature>
<dbReference type="AlphaFoldDB" id="A0A975IP41"/>
<dbReference type="Gene3D" id="3.40.50.12580">
    <property type="match status" value="1"/>
</dbReference>
<evidence type="ECO:0000256" key="1">
    <source>
        <dbReference type="SAM" id="Phobius"/>
    </source>
</evidence>
<sequence length="568" mass="60672">MRRPTTDDLERANELAAQLRLRATGLALPETVIHAASLAAVLVAVFSPVAGTLTVVAVAAVMLLVGAGARRFQRPRLDNGLRVARILLSAALAVAAPAAAAPAALLALVALGELPLARAEIVARPAMANVAGVRHRRSLPGGGVLAITTACIGVAGALLLLDARAGWIWIPAGVAALVTALKAFGDLVRIRDRHRQDARVGGILAELAPRFAVYWDGEPGTAYQLAMWTPNLDALRRPYVVIVRDPDMLDEAAAATRSPVFVRIRHSDLDEMVVPGMTSAFYVNNALSNANFVRFPGIWHLQLNHGDSGKAPSFNPSMRMYDRDFVAGPAAIERFAEHGIDTRPGFFEIVGRPQTAAVSTTPRRPDGAVERVLYAPTWAGFNADTAHSSLIAGPDIVRELIRREQTVWFRPHPNTRLNDELERSAGEVRRILREDRDANGRQHVFDDPPAHTLFEMFDASDALITDVSSVLSDYLATGKPYAISSMLQPAELFSELSPVAQGGYVFTPDARSITAAVDALLGPDPARAAREGLRAEVLGTAVAPDPAAAFAEAALRYVDAAKGAAGTR</sequence>
<protein>
    <submittedName>
        <fullName evidence="2">CDP-glycerol glycerophosphotransferase family protein</fullName>
    </submittedName>
</protein>
<dbReference type="InterPro" id="IPR043148">
    <property type="entry name" value="TagF_C"/>
</dbReference>
<dbReference type="EMBL" id="CP071696">
    <property type="protein sequence ID" value="QTX05258.1"/>
    <property type="molecule type" value="Genomic_DNA"/>
</dbReference>
<feature type="transmembrane region" description="Helical" evidence="1">
    <location>
        <begin position="167"/>
        <end position="185"/>
    </location>
</feature>
<keyword evidence="1" id="KW-0812">Transmembrane</keyword>
<dbReference type="Proteomes" id="UP000671914">
    <property type="component" value="Chromosome"/>
</dbReference>
<evidence type="ECO:0000313" key="2">
    <source>
        <dbReference type="EMBL" id="QTX05258.1"/>
    </source>
</evidence>
<dbReference type="InterPro" id="IPR007554">
    <property type="entry name" value="Glycerophosphate_synth"/>
</dbReference>
<gene>
    <name evidence="2" type="ORF">G127AT_03240</name>
</gene>
<proteinExistence type="predicted"/>
<dbReference type="GO" id="GO:0016020">
    <property type="term" value="C:membrane"/>
    <property type="evidence" value="ECO:0007669"/>
    <property type="project" value="InterPro"/>
</dbReference>
<organism evidence="2 3">
    <name type="scientific">Agromyces archimandritae</name>
    <dbReference type="NCBI Taxonomy" id="2781962"/>
    <lineage>
        <taxon>Bacteria</taxon>
        <taxon>Bacillati</taxon>
        <taxon>Actinomycetota</taxon>
        <taxon>Actinomycetes</taxon>
        <taxon>Micrococcales</taxon>
        <taxon>Microbacteriaceae</taxon>
        <taxon>Agromyces</taxon>
    </lineage>
</organism>
<feature type="transmembrane region" description="Helical" evidence="1">
    <location>
        <begin position="144"/>
        <end position="161"/>
    </location>
</feature>
<dbReference type="KEGG" id="aarc:G127AT_03240"/>